<feature type="transmembrane region" description="Helical" evidence="1">
    <location>
        <begin position="153"/>
        <end position="173"/>
    </location>
</feature>
<dbReference type="Proteomes" id="UP001210204">
    <property type="component" value="Unassembled WGS sequence"/>
</dbReference>
<protein>
    <submittedName>
        <fullName evidence="2">Histidine kinase</fullName>
    </submittedName>
</protein>
<feature type="transmembrane region" description="Helical" evidence="1">
    <location>
        <begin position="80"/>
        <end position="101"/>
    </location>
</feature>
<evidence type="ECO:0000313" key="4">
    <source>
        <dbReference type="EMBL" id="MTR27954.1"/>
    </source>
</evidence>
<keyword evidence="1" id="KW-1133">Transmembrane helix</keyword>
<accession>A0A074IRM3</accession>
<feature type="transmembrane region" description="Helical" evidence="1">
    <location>
        <begin position="193"/>
        <end position="213"/>
    </location>
</feature>
<evidence type="ECO:0000313" key="5">
    <source>
        <dbReference type="EMBL" id="TNF67475.1"/>
    </source>
</evidence>
<evidence type="ECO:0000313" key="3">
    <source>
        <dbReference type="EMBL" id="MDB8613702.1"/>
    </source>
</evidence>
<reference evidence="3" key="4">
    <citation type="submission" date="2023-01" db="EMBL/GenBank/DDBJ databases">
        <title>Human gut microbiome strain richness.</title>
        <authorList>
            <person name="Chen-Liaw A."/>
        </authorList>
    </citation>
    <scope>NUCLEOTIDE SEQUENCE</scope>
    <source>
        <strain evidence="3">1001095st1_G4_1001095IJ_161003</strain>
    </source>
</reference>
<evidence type="ECO:0000313" key="7">
    <source>
        <dbReference type="Proteomes" id="UP000308186"/>
    </source>
</evidence>
<name>A0A074IRM3_STRSL</name>
<dbReference type="Proteomes" id="UP000439678">
    <property type="component" value="Unassembled WGS sequence"/>
</dbReference>
<feature type="transmembrane region" description="Helical" evidence="1">
    <location>
        <begin position="7"/>
        <end position="26"/>
    </location>
</feature>
<sequence>MQLAIDGLIALVVVVSHLVILARMAYLDVFTYRYIPYVIVVTAVKWLAKVLWQIDIPDAIYLLVFIFLEKPQALREEKYFYAFFAPVFWTLITSFFSFYLFRVFFNKPVELVPNHLGILAVDSVVLPFFLGLQKMFGLDSFFQEPYQDLQDKYKSMLLQVDLILIISYLLILFKQEIFSLLLSQTYLPGYPQIYIWVGFLIHMYILVRFVSYGKDVRDSKILREQEEHLRSLEAYNEKIETAYKSVRSFKHDYENILISMQTSIDSGDFDLIEQTYQDILKKAGQELIEEDDENVS</sequence>
<dbReference type="PANTHER" id="PTHR40448">
    <property type="entry name" value="TWO-COMPONENT SENSOR HISTIDINE KINASE"/>
    <property type="match status" value="1"/>
</dbReference>
<dbReference type="AlphaFoldDB" id="A0A074IRM3"/>
<evidence type="ECO:0000313" key="2">
    <source>
        <dbReference type="EMBL" id="KEO45687.1"/>
    </source>
</evidence>
<dbReference type="EMBL" id="JAQMJT010000003">
    <property type="protein sequence ID" value="MDB8613702.1"/>
    <property type="molecule type" value="Genomic_DNA"/>
</dbReference>
<evidence type="ECO:0000313" key="8">
    <source>
        <dbReference type="Proteomes" id="UP000439678"/>
    </source>
</evidence>
<dbReference type="KEGG" id="ssah:HSISS4_01718"/>
<dbReference type="EMBL" id="JJMT01000010">
    <property type="protein sequence ID" value="KEO45687.1"/>
    <property type="molecule type" value="Genomic_DNA"/>
</dbReference>
<dbReference type="GO" id="GO:0042802">
    <property type="term" value="F:identical protein binding"/>
    <property type="evidence" value="ECO:0007669"/>
    <property type="project" value="TreeGrafter"/>
</dbReference>
<dbReference type="PANTHER" id="PTHR40448:SF1">
    <property type="entry name" value="TWO-COMPONENT SENSOR HISTIDINE KINASE"/>
    <property type="match status" value="1"/>
</dbReference>
<reference evidence="2 6" key="1">
    <citation type="submission" date="2014-04" db="EMBL/GenBank/DDBJ databases">
        <title>Variable characteristics of bacteriocin-producing Streptococcus salivarius strains isolated from Malaysian subjects.</title>
        <authorList>
            <person name="Philip K."/>
            <person name="Barbour A."/>
        </authorList>
    </citation>
    <scope>NUCLEOTIDE SEQUENCE [LARGE SCALE GENOMIC DNA]</scope>
    <source>
        <strain evidence="2 6">NU10</strain>
    </source>
</reference>
<proteinExistence type="predicted"/>
<dbReference type="GO" id="GO:0016301">
    <property type="term" value="F:kinase activity"/>
    <property type="evidence" value="ECO:0007669"/>
    <property type="project" value="UniProtKB-KW"/>
</dbReference>
<reference evidence="4 8" key="2">
    <citation type="journal article" date="2019" name="Nat. Med.">
        <title>A library of human gut bacterial isolates paired with longitudinal multiomics data enables mechanistic microbiome research.</title>
        <authorList>
            <person name="Poyet M."/>
            <person name="Groussin M."/>
            <person name="Gibbons S.M."/>
            <person name="Avila-Pacheco J."/>
            <person name="Jiang X."/>
            <person name="Kearney S.M."/>
            <person name="Perrotta A.R."/>
            <person name="Berdy B."/>
            <person name="Zhao S."/>
            <person name="Lieberman T.D."/>
            <person name="Swanson P.K."/>
            <person name="Smith M."/>
            <person name="Roesemann S."/>
            <person name="Alexander J.E."/>
            <person name="Rich S.A."/>
            <person name="Livny J."/>
            <person name="Vlamakis H."/>
            <person name="Clish C."/>
            <person name="Bullock K."/>
            <person name="Deik A."/>
            <person name="Scott J."/>
            <person name="Pierce K.A."/>
            <person name="Xavier R.J."/>
            <person name="Alm E.J."/>
        </authorList>
    </citation>
    <scope>NUCLEOTIDE SEQUENCE [LARGE SCALE GENOMIC DNA]</scope>
    <source>
        <strain evidence="4 8">BIOML-A4</strain>
    </source>
</reference>
<reference evidence="5 7" key="3">
    <citation type="submission" date="2019-06" db="EMBL/GenBank/DDBJ databases">
        <title>Genome Announcement To Ensure Probiotic Safety of Streptococcus salivarius UBSS01.</title>
        <authorList>
            <person name="Sulthana A."/>
            <person name="Lakshmi S.G."/>
            <person name="Madempudi R.S."/>
        </authorList>
    </citation>
    <scope>NUCLEOTIDE SEQUENCE [LARGE SCALE GENOMIC DNA]</scope>
    <source>
        <strain evidence="5 7">UBSS01</strain>
    </source>
</reference>
<keyword evidence="1" id="KW-0812">Transmembrane</keyword>
<comment type="caution">
    <text evidence="2">The sequence shown here is derived from an EMBL/GenBank/DDBJ whole genome shotgun (WGS) entry which is preliminary data.</text>
</comment>
<gene>
    <name evidence="2" type="ORF">DL07_01235</name>
    <name evidence="5" type="ORF">FBF48_06670</name>
    <name evidence="4" type="ORF">GMC65_06225</name>
    <name evidence="3" type="ORF">PNU26_04740</name>
</gene>
<dbReference type="Proteomes" id="UP000027855">
    <property type="component" value="Unassembled WGS sequence"/>
</dbReference>
<dbReference type="RefSeq" id="WP_002885882.1">
    <property type="nucleotide sequence ID" value="NZ_AP031488.1"/>
</dbReference>
<evidence type="ECO:0000256" key="1">
    <source>
        <dbReference type="SAM" id="Phobius"/>
    </source>
</evidence>
<keyword evidence="1" id="KW-0472">Membrane</keyword>
<keyword evidence="2" id="KW-0808">Transferase</keyword>
<dbReference type="EMBL" id="WMYO01000005">
    <property type="protein sequence ID" value="MTR27954.1"/>
    <property type="molecule type" value="Genomic_DNA"/>
</dbReference>
<dbReference type="EMBL" id="VDCW01000006">
    <property type="protein sequence ID" value="TNF67475.1"/>
    <property type="molecule type" value="Genomic_DNA"/>
</dbReference>
<evidence type="ECO:0000313" key="6">
    <source>
        <dbReference type="Proteomes" id="UP000027855"/>
    </source>
</evidence>
<keyword evidence="2" id="KW-0418">Kinase</keyword>
<dbReference type="Proteomes" id="UP000308186">
    <property type="component" value="Unassembled WGS sequence"/>
</dbReference>
<organism evidence="2 6">
    <name type="scientific">Streptococcus salivarius</name>
    <dbReference type="NCBI Taxonomy" id="1304"/>
    <lineage>
        <taxon>Bacteria</taxon>
        <taxon>Bacillati</taxon>
        <taxon>Bacillota</taxon>
        <taxon>Bacilli</taxon>
        <taxon>Lactobacillales</taxon>
        <taxon>Streptococcaceae</taxon>
        <taxon>Streptococcus</taxon>
    </lineage>
</organism>